<dbReference type="InterPro" id="IPR025406">
    <property type="entry name" value="DUF4132"/>
</dbReference>
<evidence type="ECO:0000256" key="1">
    <source>
        <dbReference type="SAM" id="MobiDB-lite"/>
    </source>
</evidence>
<proteinExistence type="predicted"/>
<name>A0A0K1PJS6_9BACT</name>
<feature type="domain" description="DUF4132" evidence="2">
    <location>
        <begin position="816"/>
        <end position="998"/>
    </location>
</feature>
<gene>
    <name evidence="3" type="ORF">AKJ09_00330</name>
</gene>
<evidence type="ECO:0000259" key="2">
    <source>
        <dbReference type="Pfam" id="PF13569"/>
    </source>
</evidence>
<protein>
    <submittedName>
        <fullName evidence="3">Molybdate metabolism regulator</fullName>
    </submittedName>
</protein>
<dbReference type="Pfam" id="PF13569">
    <property type="entry name" value="DUF4132"/>
    <property type="match status" value="1"/>
</dbReference>
<evidence type="ECO:0000313" key="3">
    <source>
        <dbReference type="EMBL" id="AKU93666.1"/>
    </source>
</evidence>
<feature type="region of interest" description="Disordered" evidence="1">
    <location>
        <begin position="810"/>
        <end position="829"/>
    </location>
</feature>
<organism evidence="3 4">
    <name type="scientific">Labilithrix luteola</name>
    <dbReference type="NCBI Taxonomy" id="1391654"/>
    <lineage>
        <taxon>Bacteria</taxon>
        <taxon>Pseudomonadati</taxon>
        <taxon>Myxococcota</taxon>
        <taxon>Polyangia</taxon>
        <taxon>Polyangiales</taxon>
        <taxon>Labilitrichaceae</taxon>
        <taxon>Labilithrix</taxon>
    </lineage>
</organism>
<sequence>MLVKVAGAYRAKTHYYENQSYATIFEKGISTTQEPALDATRKAAHALLLDLSVDAVRTADPDVLAVAEHMVACVDRRLGLLAPVAALCGVERALRVALRTTFYVPTAGDGGWTTAIWVVSGHPTDSRAFRLDRWDPLRHAVCGADEETYAKLVKLAQSERKNLDLDRRAHFAFAFPDEAWGNEDLAASHAVPPNGPGAKRSYFSFQPLLFAANDVQVIREELQRSGVGTVSGYCVDLAHVLPDADMIALCAEALPALLQKPKYGPLLKTPPRRVAEVLACYRTKEAAAVLAPLASNPVVAPIVLGLFRDAPQLASGVAPTTKGSAAIGRVVERTKGAAAASGRVGPVGKAPSILRDRSWRAKKNEAASSGDELAEIGPLLGLEEERVDRSVTLPPHPRPVRAMTKAEHVAWKKETTEELAKKQVAFADYALHRRGKQYEHLRVPAEDCIWAFNAGALLRGTAQELVREHGFAIIEGFSKRDWIKWLGDWDDGIHYFEALMALVSPRSAPYFARVAARRKRYRAKAHAWLVQNARISAFGLIPAAVGPKGEAREEAEAALLYLAHHGHAEVVREVAKRYGKAPATIIDALLARDPLAISVSAPKPPAFLRASELSAVVLREGGVLDEAARGALVEMLQVSPLDPPYAGLDVVRRACDEASLGTLALELVEQWVLGDAPGRHEWMLFSAVHFPSDAATRRIATLAREWARKNQAKALRACTALAALASDTALLHLAHIAETTRFDALRNQTGEMLVEAAAARGLSVDELADRTVPDVGLDADGSLRLSYGARRFVVSLDELLNPVVTAVGDGGERDTAKTLPRPTKADDAEAAKTARARFDMLKADLDAVADRQRRRLERAMTSGRAWSAADFRTHIVEHPLLVHLARRLVWLATTAGKKATRRTFRVAEDRTFADEGDRSFDLPKEAEVRLAHPARDPELLEAWPRIFGDYEIIQPFEQLGRAVHRAEPRERSAGELTRLAGIRAPAKKVLGVLESRGFRRDSAGFVGAFVREAHTEKGAPVTLHVPVSPAIEMDHLDVESTTGAPSITTRDGSATAFGELDSVGFSELVRDIEALRAE</sequence>
<dbReference type="Proteomes" id="UP000064967">
    <property type="component" value="Chromosome"/>
</dbReference>
<dbReference type="AlphaFoldDB" id="A0A0K1PJS6"/>
<accession>A0A0K1PJS6</accession>
<evidence type="ECO:0000313" key="4">
    <source>
        <dbReference type="Proteomes" id="UP000064967"/>
    </source>
</evidence>
<keyword evidence="4" id="KW-1185">Reference proteome</keyword>
<dbReference type="KEGG" id="llu:AKJ09_00330"/>
<reference evidence="3 4" key="1">
    <citation type="submission" date="2015-08" db="EMBL/GenBank/DDBJ databases">
        <authorList>
            <person name="Babu N.S."/>
            <person name="Beckwith C.J."/>
            <person name="Beseler K.G."/>
            <person name="Brison A."/>
            <person name="Carone J.V."/>
            <person name="Caskin T.P."/>
            <person name="Diamond M."/>
            <person name="Durham M.E."/>
            <person name="Foxe J.M."/>
            <person name="Go M."/>
            <person name="Henderson B.A."/>
            <person name="Jones I.B."/>
            <person name="McGettigan J.A."/>
            <person name="Micheletti S.J."/>
            <person name="Nasrallah M.E."/>
            <person name="Ortiz D."/>
            <person name="Piller C.R."/>
            <person name="Privatt S.R."/>
            <person name="Schneider S.L."/>
            <person name="Sharp S."/>
            <person name="Smith T.C."/>
            <person name="Stanton J.D."/>
            <person name="Ullery H.E."/>
            <person name="Wilson R.J."/>
            <person name="Serrano M.G."/>
            <person name="Buck G."/>
            <person name="Lee V."/>
            <person name="Wang Y."/>
            <person name="Carvalho R."/>
            <person name="Voegtly L."/>
            <person name="Shi R."/>
            <person name="Duckworth R."/>
            <person name="Johnson A."/>
            <person name="Loviza R."/>
            <person name="Walstead R."/>
            <person name="Shah Z."/>
            <person name="Kiflezghi M."/>
            <person name="Wade K."/>
            <person name="Ball S.L."/>
            <person name="Bradley K.W."/>
            <person name="Asai D.J."/>
            <person name="Bowman C.A."/>
            <person name="Russell D.A."/>
            <person name="Pope W.H."/>
            <person name="Jacobs-Sera D."/>
            <person name="Hendrix R.W."/>
            <person name="Hatfull G.F."/>
        </authorList>
    </citation>
    <scope>NUCLEOTIDE SEQUENCE [LARGE SCALE GENOMIC DNA]</scope>
    <source>
        <strain evidence="3 4">DSM 27648</strain>
    </source>
</reference>
<dbReference type="STRING" id="1391654.AKJ09_00330"/>
<dbReference type="EMBL" id="CP012333">
    <property type="protein sequence ID" value="AKU93666.1"/>
    <property type="molecule type" value="Genomic_DNA"/>
</dbReference>